<keyword evidence="5" id="KW-0333">Golgi apparatus</keyword>
<evidence type="ECO:0000256" key="5">
    <source>
        <dbReference type="ARBA" id="ARBA00023034"/>
    </source>
</evidence>
<comment type="caution">
    <text evidence="8">The sequence shown here is derived from an EMBL/GenBank/DDBJ whole genome shotgun (WGS) entry which is preliminary data.</text>
</comment>
<keyword evidence="6" id="KW-1133">Transmembrane helix</keyword>
<reference evidence="8" key="1">
    <citation type="submission" date="2021-03" db="EMBL/GenBank/DDBJ databases">
        <authorList>
            <person name="Li Z."/>
            <person name="Yang C."/>
        </authorList>
    </citation>
    <scope>NUCLEOTIDE SEQUENCE</scope>
    <source>
        <strain evidence="8">Dzin_1.0</strain>
        <tissue evidence="8">Leaf</tissue>
    </source>
</reference>
<evidence type="ECO:0000256" key="1">
    <source>
        <dbReference type="ARBA" id="ARBA00004323"/>
    </source>
</evidence>
<dbReference type="EMBL" id="JAGGNH010000001">
    <property type="protein sequence ID" value="KAJ0984763.1"/>
    <property type="molecule type" value="Genomic_DNA"/>
</dbReference>
<evidence type="ECO:0000256" key="3">
    <source>
        <dbReference type="ARBA" id="ARBA00022676"/>
    </source>
</evidence>
<keyword evidence="4" id="KW-0735">Signal-anchor</keyword>
<comment type="subcellular location">
    <subcellularLocation>
        <location evidence="1">Golgi apparatus membrane</location>
        <topology evidence="1">Single-pass type II membrane protein</topology>
    </subcellularLocation>
</comment>
<dbReference type="AlphaFoldDB" id="A0A9D5D444"/>
<sequence length="471" mass="54156">MEGSHWVKWIKTTFFLCCFFLFPTVFYFLSSISVHRPVSFINSGNAPNSTFRLRWWIPSVSGDGTPPLALTLPSPPRFIPKKAMSSVERDLARARAAIRRAVSQKGNASSSSTPVTGDEYLNVYRNPAAFFRSYSEMKKRFRVYVYEEGEAPLVHDGPCKNIYTTEGRFIQDLDMMRTIRTRDPSLAHAFFLPFSVSMMVKFIYVPDSHDHSPLHRFISDYLHVVSSNHPFWNRSAGADHFMLSCHDWGPYVSRANSELYNKSIRALCNANTSEGFNPRKDVSIPEIHLLTGEIPVEIRSPPPPNTHRPFLAFFAGGLHGPIRPFLLQQWQDRDPDLRVYQYLPKNSNMSYHSFMHKSKFCLCPSGWEVASPRVVEAIYTECIPVIISEGYVLPFSDVLKWDEFSLTVSVADVPRLKELLSRVTDEEMERLRGGLRAVRRHFVFNQPAKSFDVFHMILHSVWLRRLNVKLP</sequence>
<keyword evidence="3" id="KW-0808">Transferase</keyword>
<dbReference type="Pfam" id="PF03016">
    <property type="entry name" value="Exostosin_GT47"/>
    <property type="match status" value="1"/>
</dbReference>
<name>A0A9D5D444_9LILI</name>
<dbReference type="PANTHER" id="PTHR11062">
    <property type="entry name" value="EXOSTOSIN HEPARAN SULFATE GLYCOSYLTRANSFERASE -RELATED"/>
    <property type="match status" value="1"/>
</dbReference>
<evidence type="ECO:0000256" key="4">
    <source>
        <dbReference type="ARBA" id="ARBA00022968"/>
    </source>
</evidence>
<keyword evidence="6" id="KW-0472">Membrane</keyword>
<dbReference type="PANTHER" id="PTHR11062:SF337">
    <property type="entry name" value="OS04G0109900 PROTEIN"/>
    <property type="match status" value="1"/>
</dbReference>
<dbReference type="GO" id="GO:0016757">
    <property type="term" value="F:glycosyltransferase activity"/>
    <property type="evidence" value="ECO:0007669"/>
    <property type="project" value="UniProtKB-KW"/>
</dbReference>
<evidence type="ECO:0000256" key="6">
    <source>
        <dbReference type="SAM" id="Phobius"/>
    </source>
</evidence>
<dbReference type="InterPro" id="IPR040911">
    <property type="entry name" value="Exostosin_GT47"/>
</dbReference>
<proteinExistence type="inferred from homology"/>
<comment type="similarity">
    <text evidence="2">Belongs to the glycosyltransferase 47 family.</text>
</comment>
<evidence type="ECO:0000313" key="8">
    <source>
        <dbReference type="EMBL" id="KAJ0984763.1"/>
    </source>
</evidence>
<evidence type="ECO:0000313" key="9">
    <source>
        <dbReference type="Proteomes" id="UP001085076"/>
    </source>
</evidence>
<dbReference type="OrthoDB" id="1924787at2759"/>
<dbReference type="GO" id="GO:0000139">
    <property type="term" value="C:Golgi membrane"/>
    <property type="evidence" value="ECO:0007669"/>
    <property type="project" value="UniProtKB-SubCell"/>
</dbReference>
<evidence type="ECO:0000259" key="7">
    <source>
        <dbReference type="Pfam" id="PF03016"/>
    </source>
</evidence>
<keyword evidence="6" id="KW-0812">Transmembrane</keyword>
<reference evidence="8" key="2">
    <citation type="journal article" date="2022" name="Hortic Res">
        <title>The genome of Dioscorea zingiberensis sheds light on the biosynthesis, origin and evolution of the medicinally important diosgenin saponins.</title>
        <authorList>
            <person name="Li Y."/>
            <person name="Tan C."/>
            <person name="Li Z."/>
            <person name="Guo J."/>
            <person name="Li S."/>
            <person name="Chen X."/>
            <person name="Wang C."/>
            <person name="Dai X."/>
            <person name="Yang H."/>
            <person name="Song W."/>
            <person name="Hou L."/>
            <person name="Xu J."/>
            <person name="Tong Z."/>
            <person name="Xu A."/>
            <person name="Yuan X."/>
            <person name="Wang W."/>
            <person name="Yang Q."/>
            <person name="Chen L."/>
            <person name="Sun Z."/>
            <person name="Wang K."/>
            <person name="Pan B."/>
            <person name="Chen J."/>
            <person name="Bao Y."/>
            <person name="Liu F."/>
            <person name="Qi X."/>
            <person name="Gang D.R."/>
            <person name="Wen J."/>
            <person name="Li J."/>
        </authorList>
    </citation>
    <scope>NUCLEOTIDE SEQUENCE</scope>
    <source>
        <strain evidence="8">Dzin_1.0</strain>
    </source>
</reference>
<feature type="transmembrane region" description="Helical" evidence="6">
    <location>
        <begin position="6"/>
        <end position="29"/>
    </location>
</feature>
<protein>
    <recommendedName>
        <fullName evidence="7">Exostosin GT47 domain-containing protein</fullName>
    </recommendedName>
</protein>
<dbReference type="InterPro" id="IPR004263">
    <property type="entry name" value="Exostosin"/>
</dbReference>
<dbReference type="Proteomes" id="UP001085076">
    <property type="component" value="Miscellaneous, Linkage group lg01"/>
</dbReference>
<organism evidence="8 9">
    <name type="scientific">Dioscorea zingiberensis</name>
    <dbReference type="NCBI Taxonomy" id="325984"/>
    <lineage>
        <taxon>Eukaryota</taxon>
        <taxon>Viridiplantae</taxon>
        <taxon>Streptophyta</taxon>
        <taxon>Embryophyta</taxon>
        <taxon>Tracheophyta</taxon>
        <taxon>Spermatophyta</taxon>
        <taxon>Magnoliopsida</taxon>
        <taxon>Liliopsida</taxon>
        <taxon>Dioscoreales</taxon>
        <taxon>Dioscoreaceae</taxon>
        <taxon>Dioscorea</taxon>
    </lineage>
</organism>
<accession>A0A9D5D444</accession>
<feature type="domain" description="Exostosin GT47" evidence="7">
    <location>
        <begin position="137"/>
        <end position="422"/>
    </location>
</feature>
<keyword evidence="9" id="KW-1185">Reference proteome</keyword>
<evidence type="ECO:0000256" key="2">
    <source>
        <dbReference type="ARBA" id="ARBA00010271"/>
    </source>
</evidence>
<gene>
    <name evidence="8" type="ORF">J5N97_003119</name>
</gene>
<keyword evidence="3" id="KW-0328">Glycosyltransferase</keyword>